<evidence type="ECO:0000256" key="6">
    <source>
        <dbReference type="ARBA" id="ARBA00023136"/>
    </source>
</evidence>
<dbReference type="RefSeq" id="WP_286252666.1">
    <property type="nucleotide sequence ID" value="NZ_AP018448.1"/>
</dbReference>
<feature type="domain" description="ABC transmembrane type-1" evidence="9">
    <location>
        <begin position="121"/>
        <end position="311"/>
    </location>
</feature>
<evidence type="ECO:0000313" key="10">
    <source>
        <dbReference type="EMBL" id="BBC33210.1"/>
    </source>
</evidence>
<organism evidence="10 11">
    <name type="scientific">Streptomyces graminofaciens</name>
    <dbReference type="NCBI Taxonomy" id="68212"/>
    <lineage>
        <taxon>Bacteria</taxon>
        <taxon>Bacillati</taxon>
        <taxon>Actinomycetota</taxon>
        <taxon>Actinomycetes</taxon>
        <taxon>Kitasatosporales</taxon>
        <taxon>Streptomycetaceae</taxon>
        <taxon>Streptomyces</taxon>
    </lineage>
</organism>
<keyword evidence="5 7" id="KW-1133">Transmembrane helix</keyword>
<feature type="transmembrane region" description="Helical" evidence="7">
    <location>
        <begin position="185"/>
        <end position="204"/>
    </location>
</feature>
<dbReference type="PANTHER" id="PTHR43386">
    <property type="entry name" value="OLIGOPEPTIDE TRANSPORT SYSTEM PERMEASE PROTEIN APPC"/>
    <property type="match status" value="1"/>
</dbReference>
<keyword evidence="11" id="KW-1185">Reference proteome</keyword>
<gene>
    <name evidence="10" type="ORF">SGFS_045040</name>
</gene>
<dbReference type="Pfam" id="PF12911">
    <property type="entry name" value="OppC_N"/>
    <property type="match status" value="1"/>
</dbReference>
<evidence type="ECO:0000256" key="8">
    <source>
        <dbReference type="SAM" id="MobiDB-lite"/>
    </source>
</evidence>
<evidence type="ECO:0000256" key="5">
    <source>
        <dbReference type="ARBA" id="ARBA00022989"/>
    </source>
</evidence>
<keyword evidence="6 7" id="KW-0472">Membrane</keyword>
<comment type="similarity">
    <text evidence="7">Belongs to the binding-protein-dependent transport system permease family.</text>
</comment>
<protein>
    <recommendedName>
        <fullName evidence="9">ABC transmembrane type-1 domain-containing protein</fullName>
    </recommendedName>
</protein>
<accession>A0ABN5VJ40</accession>
<feature type="transmembrane region" description="Helical" evidence="7">
    <location>
        <begin position="235"/>
        <end position="255"/>
    </location>
</feature>
<dbReference type="EMBL" id="AP018448">
    <property type="protein sequence ID" value="BBC33210.1"/>
    <property type="molecule type" value="Genomic_DNA"/>
</dbReference>
<dbReference type="Gene3D" id="1.10.3720.10">
    <property type="entry name" value="MetI-like"/>
    <property type="match status" value="1"/>
</dbReference>
<proteinExistence type="inferred from homology"/>
<dbReference type="InterPro" id="IPR035906">
    <property type="entry name" value="MetI-like_sf"/>
</dbReference>
<dbReference type="InterPro" id="IPR025966">
    <property type="entry name" value="OppC_N"/>
</dbReference>
<keyword evidence="4 7" id="KW-0812">Transmembrane</keyword>
<dbReference type="Proteomes" id="UP001321542">
    <property type="component" value="Chromosome"/>
</dbReference>
<feature type="transmembrane region" description="Helical" evidence="7">
    <location>
        <begin position="293"/>
        <end position="314"/>
    </location>
</feature>
<name>A0ABN5VJ40_9ACTN</name>
<comment type="subcellular location">
    <subcellularLocation>
        <location evidence="1 7">Cell membrane</location>
        <topology evidence="1 7">Multi-pass membrane protein</topology>
    </subcellularLocation>
</comment>
<evidence type="ECO:0000313" key="11">
    <source>
        <dbReference type="Proteomes" id="UP001321542"/>
    </source>
</evidence>
<dbReference type="InterPro" id="IPR000515">
    <property type="entry name" value="MetI-like"/>
</dbReference>
<evidence type="ECO:0000256" key="2">
    <source>
        <dbReference type="ARBA" id="ARBA00022448"/>
    </source>
</evidence>
<evidence type="ECO:0000256" key="4">
    <source>
        <dbReference type="ARBA" id="ARBA00022692"/>
    </source>
</evidence>
<reference evidence="10 11" key="1">
    <citation type="journal article" date="2010" name="ChemBioChem">
        <title>Cloning and characterization of the biosynthetic gene cluster of 16-membered macrolide antibiotic FD-891: involvement of a dual functional cytochrome P450 monooxygenase catalyzing epoxidation and hydroxylation.</title>
        <authorList>
            <person name="Kudo F."/>
            <person name="Motegi A."/>
            <person name="Mizoue K."/>
            <person name="Eguchi T."/>
        </authorList>
    </citation>
    <scope>NUCLEOTIDE SEQUENCE [LARGE SCALE GENOMIC DNA]</scope>
    <source>
        <strain evidence="10 11">A-8890</strain>
    </source>
</reference>
<evidence type="ECO:0000256" key="3">
    <source>
        <dbReference type="ARBA" id="ARBA00022475"/>
    </source>
</evidence>
<feature type="transmembrane region" description="Helical" evidence="7">
    <location>
        <begin position="125"/>
        <end position="148"/>
    </location>
</feature>
<evidence type="ECO:0000256" key="1">
    <source>
        <dbReference type="ARBA" id="ARBA00004651"/>
    </source>
</evidence>
<dbReference type="PROSITE" id="PS50928">
    <property type="entry name" value="ABC_TM1"/>
    <property type="match status" value="1"/>
</dbReference>
<dbReference type="CDD" id="cd06261">
    <property type="entry name" value="TM_PBP2"/>
    <property type="match status" value="1"/>
</dbReference>
<evidence type="ECO:0000259" key="9">
    <source>
        <dbReference type="PROSITE" id="PS50928"/>
    </source>
</evidence>
<keyword evidence="3" id="KW-1003">Cell membrane</keyword>
<dbReference type="Pfam" id="PF00528">
    <property type="entry name" value="BPD_transp_1"/>
    <property type="match status" value="1"/>
</dbReference>
<reference evidence="10 11" key="2">
    <citation type="journal article" date="2023" name="ChemBioChem">
        <title>Acyltransferase Domain Exchange between Two Independent Type I Polyketide Synthases in the Same Producer Strain of Macrolide Antibiotics.</title>
        <authorList>
            <person name="Kudo F."/>
            <person name="Kishikawa K."/>
            <person name="Tsuboi K."/>
            <person name="Kido T."/>
            <person name="Usui T."/>
            <person name="Hashimoto J."/>
            <person name="Shin-Ya K."/>
            <person name="Miyanaga A."/>
            <person name="Eguchi T."/>
        </authorList>
    </citation>
    <scope>NUCLEOTIDE SEQUENCE [LARGE SCALE GENOMIC DNA]</scope>
    <source>
        <strain evidence="10 11">A-8890</strain>
    </source>
</reference>
<feature type="region of interest" description="Disordered" evidence="8">
    <location>
        <begin position="15"/>
        <end position="37"/>
    </location>
</feature>
<sequence>MPDVTKDAAKDAIKTAAADVEIPTQGTPAQEPARKDKPASLWSNAWRDLRRNPYFIVSAALILLLLIIAAFPGLFSSGDPRDADLSQHYLGEPELSHWFSPEWLGYDGQGRSIYTRLVFGARASILVGVGVTVLTTVVGGFIGMLAGYFGGWIDSLLSRITDIFFGIPFLLGALIVLNSFETRSIIVVILAMSFLGWTQVARVMRGAVITNKQADYVHAAKALGASTTRILARHILPNAIAPVIVVATISLGVYISTEATLSFLGIGLADPTVSWGMDISSAAKVIRNAPHVLFFPAAMLSLTVLAFIMLGDAVRDALDPKLR</sequence>
<feature type="transmembrane region" description="Helical" evidence="7">
    <location>
        <begin position="54"/>
        <end position="75"/>
    </location>
</feature>
<dbReference type="SUPFAM" id="SSF161098">
    <property type="entry name" value="MetI-like"/>
    <property type="match status" value="1"/>
</dbReference>
<evidence type="ECO:0000256" key="7">
    <source>
        <dbReference type="RuleBase" id="RU363032"/>
    </source>
</evidence>
<keyword evidence="2 7" id="KW-0813">Transport</keyword>
<dbReference type="InterPro" id="IPR050366">
    <property type="entry name" value="BP-dependent_transpt_permease"/>
</dbReference>
<dbReference type="PANTHER" id="PTHR43386:SF6">
    <property type="entry name" value="ABC TRANSPORTER PERMEASE PROTEIN"/>
    <property type="match status" value="1"/>
</dbReference>
<feature type="transmembrane region" description="Helical" evidence="7">
    <location>
        <begin position="160"/>
        <end position="179"/>
    </location>
</feature>